<dbReference type="HOGENOM" id="CLU_1553171_0_0_5"/>
<dbReference type="AlphaFoldDB" id="C6XM91"/>
<sequence length="172" mass="18968">MLNSKRLHIAAIGLLAAPFLSACNLPRDPMSVKKPTVIEFASRMGSMENDLKGKCDATEVIPFDMIDSPDVTSQFQLNCYGFKYFGQPRLAEFLFVNDALAVTVINVEPNEIPALEAAFIDTFGPPTHSKDTVLAFADTYAGVRNDPTQAVYFAEFAAPYLIDALEIRPDRE</sequence>
<evidence type="ECO:0000313" key="2">
    <source>
        <dbReference type="EMBL" id="ACT58034.1"/>
    </source>
</evidence>
<feature type="chain" id="PRO_5002971464" description="Lipoprotein" evidence="1">
    <location>
        <begin position="23"/>
        <end position="172"/>
    </location>
</feature>
<reference evidence="3" key="1">
    <citation type="journal article" date="2011" name="J. Bacteriol.">
        <title>Genome sequences of eight morphologically diverse alphaproteobacteria.</title>
        <authorList>
            <consortium name="US DOE Joint Genome Institute"/>
            <person name="Brown P.J."/>
            <person name="Kysela D.T."/>
            <person name="Buechlein A."/>
            <person name="Hemmerich C."/>
            <person name="Brun Y.V."/>
        </authorList>
    </citation>
    <scope>NUCLEOTIDE SEQUENCE [LARGE SCALE GENOMIC DNA]</scope>
    <source>
        <strain evidence="3">ATCC 49814 / DSM 5838 / IFAM 1418</strain>
    </source>
</reference>
<dbReference type="Proteomes" id="UP000002745">
    <property type="component" value="Chromosome"/>
</dbReference>
<gene>
    <name evidence="2" type="ordered locus">Hbal_0332</name>
</gene>
<accession>C6XM91</accession>
<dbReference type="KEGG" id="hba:Hbal_0332"/>
<keyword evidence="1" id="KW-0732">Signal</keyword>
<proteinExistence type="predicted"/>
<name>C6XM91_HIRBI</name>
<dbReference type="OrthoDB" id="6401525at2"/>
<dbReference type="EMBL" id="CP001678">
    <property type="protein sequence ID" value="ACT58034.1"/>
    <property type="molecule type" value="Genomic_DNA"/>
</dbReference>
<feature type="signal peptide" evidence="1">
    <location>
        <begin position="1"/>
        <end position="22"/>
    </location>
</feature>
<evidence type="ECO:0000313" key="3">
    <source>
        <dbReference type="Proteomes" id="UP000002745"/>
    </source>
</evidence>
<evidence type="ECO:0008006" key="4">
    <source>
        <dbReference type="Google" id="ProtNLM"/>
    </source>
</evidence>
<organism evidence="2 3">
    <name type="scientific">Hirschia baltica (strain ATCC 49814 / DSM 5838 / IFAM 1418)</name>
    <dbReference type="NCBI Taxonomy" id="582402"/>
    <lineage>
        <taxon>Bacteria</taxon>
        <taxon>Pseudomonadati</taxon>
        <taxon>Pseudomonadota</taxon>
        <taxon>Alphaproteobacteria</taxon>
        <taxon>Hyphomonadales</taxon>
        <taxon>Hyphomonadaceae</taxon>
        <taxon>Hirschia</taxon>
    </lineage>
</organism>
<protein>
    <recommendedName>
        <fullName evidence="4">Lipoprotein</fullName>
    </recommendedName>
</protein>
<dbReference type="STRING" id="582402.Hbal_0332"/>
<dbReference type="RefSeq" id="WP_012778192.1">
    <property type="nucleotide sequence ID" value="NC_012982.1"/>
</dbReference>
<dbReference type="eggNOG" id="ENOG503373Q">
    <property type="taxonomic scope" value="Bacteria"/>
</dbReference>
<evidence type="ECO:0000256" key="1">
    <source>
        <dbReference type="SAM" id="SignalP"/>
    </source>
</evidence>
<keyword evidence="3" id="KW-1185">Reference proteome</keyword>
<dbReference type="PROSITE" id="PS51257">
    <property type="entry name" value="PROKAR_LIPOPROTEIN"/>
    <property type="match status" value="1"/>
</dbReference>